<dbReference type="InterPro" id="IPR052337">
    <property type="entry name" value="SAT4-like"/>
</dbReference>
<feature type="transmembrane region" description="Helical" evidence="16">
    <location>
        <begin position="215"/>
        <end position="243"/>
    </location>
</feature>
<keyword evidence="12" id="KW-0449">Lipoprotein</keyword>
<proteinExistence type="inferred from homology"/>
<feature type="compositionally biased region" description="Basic and acidic residues" evidence="15">
    <location>
        <begin position="402"/>
        <end position="412"/>
    </location>
</feature>
<evidence type="ECO:0000256" key="15">
    <source>
        <dbReference type="SAM" id="MobiDB-lite"/>
    </source>
</evidence>
<comment type="similarity">
    <text evidence="13">Belongs to the SAT4 family.</text>
</comment>
<feature type="disulfide bond" evidence="14">
    <location>
        <begin position="40"/>
        <end position="71"/>
    </location>
</feature>
<keyword evidence="11 14" id="KW-1015">Disulfide bond</keyword>
<feature type="transmembrane region" description="Helical" evidence="16">
    <location>
        <begin position="296"/>
        <end position="316"/>
    </location>
</feature>
<name>A0ABR0SMH8_9HYPO</name>
<sequence>MLKFWTVALMALAIIPQASSSQESSALQAISQMPQCARNCLEEVIPRSSCQPTNHTCMCENPAMKQEMSICLTASCTIKETLLTLNLTAIGCNAPVRDRSQQYVNISNAFGIISAAFVIERFAYKIWAGMNLGWDDWMTLLTIVSGVPSTIINAYGVTKNGLGRDIWTLQPSTITNFTRYFFIIEIIYFSEVAMLKLALLFFYVRIFPSRWVQRLLWSTIVICIMFGVTFVVVAVFQCTPIHYYWVRWDGEHKGKCMDINAIAWSNAGISIGLDVWMLAVPLWQLRDLNLDWRRKVGVAMMFCVGTFVTVVSILRLRSLVKFGSNSLNPTWDFFDAGLWSTIEINVGLICVCLPSLRLLLVRLFPKLQSTSQRHYDNYSSTNNQSNSKKRGSRPPLGNHVSSKVDRSVHRPEVEPNRIAYHTSYSVEYCEPDEIQLVSMKENDIKSARSDTS</sequence>
<dbReference type="PANTHER" id="PTHR33048:SF143">
    <property type="entry name" value="EXTRACELLULAR MEMBRANE PROTEIN CFEM DOMAIN-CONTAINING PROTEIN-RELATED"/>
    <property type="match status" value="1"/>
</dbReference>
<protein>
    <recommendedName>
        <fullName evidence="18">CFEM domain-containing protein</fullName>
    </recommendedName>
</protein>
<dbReference type="Pfam" id="PF20684">
    <property type="entry name" value="Fung_rhodopsin"/>
    <property type="match status" value="1"/>
</dbReference>
<evidence type="ECO:0000256" key="4">
    <source>
        <dbReference type="ARBA" id="ARBA00010031"/>
    </source>
</evidence>
<organism evidence="19 20">
    <name type="scientific">Cladobotryum mycophilum</name>
    <dbReference type="NCBI Taxonomy" id="491253"/>
    <lineage>
        <taxon>Eukaryota</taxon>
        <taxon>Fungi</taxon>
        <taxon>Dikarya</taxon>
        <taxon>Ascomycota</taxon>
        <taxon>Pezizomycotina</taxon>
        <taxon>Sordariomycetes</taxon>
        <taxon>Hypocreomycetidae</taxon>
        <taxon>Hypocreales</taxon>
        <taxon>Hypocreaceae</taxon>
        <taxon>Cladobotryum</taxon>
    </lineage>
</organism>
<feature type="region of interest" description="Disordered" evidence="15">
    <location>
        <begin position="374"/>
        <end position="412"/>
    </location>
</feature>
<evidence type="ECO:0000256" key="11">
    <source>
        <dbReference type="ARBA" id="ARBA00023157"/>
    </source>
</evidence>
<feature type="transmembrane region" description="Helical" evidence="16">
    <location>
        <begin position="180"/>
        <end position="203"/>
    </location>
</feature>
<feature type="compositionally biased region" description="Polar residues" evidence="15">
    <location>
        <begin position="374"/>
        <end position="386"/>
    </location>
</feature>
<evidence type="ECO:0000256" key="14">
    <source>
        <dbReference type="PROSITE-ProRule" id="PRU01356"/>
    </source>
</evidence>
<keyword evidence="8 17" id="KW-0732">Signal</keyword>
<keyword evidence="10 16" id="KW-0472">Membrane</keyword>
<accession>A0ABR0SMH8</accession>
<comment type="subcellular location">
    <subcellularLocation>
        <location evidence="2">Membrane</location>
        <topology evidence="2">Lipid-anchor</topology>
        <topology evidence="2">GPI-anchor</topology>
    </subcellularLocation>
    <subcellularLocation>
        <location evidence="1">Membrane</location>
        <topology evidence="1">Multi-pass membrane protein</topology>
    </subcellularLocation>
    <subcellularLocation>
        <location evidence="3">Secreted</location>
    </subcellularLocation>
</comment>
<evidence type="ECO:0000256" key="9">
    <source>
        <dbReference type="ARBA" id="ARBA00022989"/>
    </source>
</evidence>
<feature type="domain" description="CFEM" evidence="18">
    <location>
        <begin position="8"/>
        <end position="119"/>
    </location>
</feature>
<keyword evidence="5" id="KW-0964">Secreted</keyword>
<evidence type="ECO:0000256" key="6">
    <source>
        <dbReference type="ARBA" id="ARBA00022622"/>
    </source>
</evidence>
<evidence type="ECO:0000256" key="12">
    <source>
        <dbReference type="ARBA" id="ARBA00023288"/>
    </source>
</evidence>
<evidence type="ECO:0000313" key="20">
    <source>
        <dbReference type="Proteomes" id="UP001338125"/>
    </source>
</evidence>
<evidence type="ECO:0000256" key="17">
    <source>
        <dbReference type="SAM" id="SignalP"/>
    </source>
</evidence>
<feature type="disulfide bond" evidence="14">
    <location>
        <begin position="36"/>
        <end position="76"/>
    </location>
</feature>
<feature type="signal peptide" evidence="17">
    <location>
        <begin position="1"/>
        <end position="20"/>
    </location>
</feature>
<feature type="chain" id="PRO_5047364886" description="CFEM domain-containing protein" evidence="17">
    <location>
        <begin position="21"/>
        <end position="452"/>
    </location>
</feature>
<evidence type="ECO:0000256" key="7">
    <source>
        <dbReference type="ARBA" id="ARBA00022692"/>
    </source>
</evidence>
<keyword evidence="6" id="KW-0336">GPI-anchor</keyword>
<evidence type="ECO:0000256" key="2">
    <source>
        <dbReference type="ARBA" id="ARBA00004589"/>
    </source>
</evidence>
<feature type="transmembrane region" description="Helical" evidence="16">
    <location>
        <begin position="263"/>
        <end position="284"/>
    </location>
</feature>
<dbReference type="PANTHER" id="PTHR33048">
    <property type="entry name" value="PTH11-LIKE INTEGRAL MEMBRANE PROTEIN (AFU_ORTHOLOGUE AFUA_5G11245)"/>
    <property type="match status" value="1"/>
</dbReference>
<comment type="similarity">
    <text evidence="4">Belongs to the RBT5 family.</text>
</comment>
<reference evidence="19 20" key="1">
    <citation type="submission" date="2024-01" db="EMBL/GenBank/DDBJ databases">
        <title>Complete genome of Cladobotryum mycophilum ATHUM6906.</title>
        <authorList>
            <person name="Christinaki A.C."/>
            <person name="Myridakis A.I."/>
            <person name="Kouvelis V.N."/>
        </authorList>
    </citation>
    <scope>NUCLEOTIDE SEQUENCE [LARGE SCALE GENOMIC DNA]</scope>
    <source>
        <strain evidence="19 20">ATHUM6906</strain>
    </source>
</reference>
<keyword evidence="7 16" id="KW-0812">Transmembrane</keyword>
<comment type="caution">
    <text evidence="14">Lacks conserved residue(s) required for the propagation of feature annotation.</text>
</comment>
<keyword evidence="20" id="KW-1185">Reference proteome</keyword>
<evidence type="ECO:0000256" key="16">
    <source>
        <dbReference type="SAM" id="Phobius"/>
    </source>
</evidence>
<evidence type="ECO:0000256" key="3">
    <source>
        <dbReference type="ARBA" id="ARBA00004613"/>
    </source>
</evidence>
<dbReference type="SMART" id="SM00747">
    <property type="entry name" value="CFEM"/>
    <property type="match status" value="1"/>
</dbReference>
<dbReference type="InterPro" id="IPR049326">
    <property type="entry name" value="Rhodopsin_dom_fungi"/>
</dbReference>
<evidence type="ECO:0000313" key="19">
    <source>
        <dbReference type="EMBL" id="KAK5993092.1"/>
    </source>
</evidence>
<feature type="transmembrane region" description="Helical" evidence="16">
    <location>
        <begin position="336"/>
        <end position="360"/>
    </location>
</feature>
<dbReference type="PROSITE" id="PS52012">
    <property type="entry name" value="CFEM"/>
    <property type="match status" value="1"/>
</dbReference>
<dbReference type="Pfam" id="PF05730">
    <property type="entry name" value="CFEM"/>
    <property type="match status" value="1"/>
</dbReference>
<feature type="disulfide bond" evidence="14">
    <location>
        <begin position="50"/>
        <end position="57"/>
    </location>
</feature>
<feature type="disulfide bond" evidence="14">
    <location>
        <begin position="59"/>
        <end position="92"/>
    </location>
</feature>
<evidence type="ECO:0000259" key="18">
    <source>
        <dbReference type="PROSITE" id="PS52012"/>
    </source>
</evidence>
<dbReference type="InterPro" id="IPR008427">
    <property type="entry name" value="Extracellular_membr_CFEM_dom"/>
</dbReference>
<evidence type="ECO:0000256" key="5">
    <source>
        <dbReference type="ARBA" id="ARBA00022525"/>
    </source>
</evidence>
<evidence type="ECO:0000256" key="10">
    <source>
        <dbReference type="ARBA" id="ARBA00023136"/>
    </source>
</evidence>
<dbReference type="EMBL" id="JAVFKD010000012">
    <property type="protein sequence ID" value="KAK5993092.1"/>
    <property type="molecule type" value="Genomic_DNA"/>
</dbReference>
<keyword evidence="6" id="KW-0325">Glycoprotein</keyword>
<evidence type="ECO:0000256" key="8">
    <source>
        <dbReference type="ARBA" id="ARBA00022729"/>
    </source>
</evidence>
<evidence type="ECO:0000256" key="1">
    <source>
        <dbReference type="ARBA" id="ARBA00004141"/>
    </source>
</evidence>
<keyword evidence="9 16" id="KW-1133">Transmembrane helix</keyword>
<gene>
    <name evidence="19" type="ORF">PT974_06520</name>
</gene>
<comment type="caution">
    <text evidence="19">The sequence shown here is derived from an EMBL/GenBank/DDBJ whole genome shotgun (WGS) entry which is preliminary data.</text>
</comment>
<dbReference type="Proteomes" id="UP001338125">
    <property type="component" value="Unassembled WGS sequence"/>
</dbReference>
<evidence type="ECO:0000256" key="13">
    <source>
        <dbReference type="ARBA" id="ARBA00038359"/>
    </source>
</evidence>